<dbReference type="InterPro" id="IPR003593">
    <property type="entry name" value="AAA+_ATPase"/>
</dbReference>
<dbReference type="SUPFAM" id="SSF52540">
    <property type="entry name" value="P-loop containing nucleoside triphosphate hydrolases"/>
    <property type="match status" value="1"/>
</dbReference>
<name>A0A4R4V638_9PSEU</name>
<gene>
    <name evidence="6" type="ORF">E1161_07185</name>
</gene>
<dbReference type="Pfam" id="PF00005">
    <property type="entry name" value="ABC_tran"/>
    <property type="match status" value="1"/>
</dbReference>
<dbReference type="PROSITE" id="PS00211">
    <property type="entry name" value="ABC_TRANSPORTER_1"/>
    <property type="match status" value="1"/>
</dbReference>
<evidence type="ECO:0000313" key="7">
    <source>
        <dbReference type="Proteomes" id="UP000294744"/>
    </source>
</evidence>
<dbReference type="CDD" id="cd03235">
    <property type="entry name" value="ABC_Metallic_Cations"/>
    <property type="match status" value="1"/>
</dbReference>
<dbReference type="AlphaFoldDB" id="A0A4R4V638"/>
<comment type="similarity">
    <text evidence="1">Belongs to the ABC transporter superfamily.</text>
</comment>
<keyword evidence="2" id="KW-0813">Transport</keyword>
<keyword evidence="7" id="KW-1185">Reference proteome</keyword>
<evidence type="ECO:0000313" key="6">
    <source>
        <dbReference type="EMBL" id="TDC94819.1"/>
    </source>
</evidence>
<evidence type="ECO:0000256" key="1">
    <source>
        <dbReference type="ARBA" id="ARBA00005417"/>
    </source>
</evidence>
<dbReference type="SMART" id="SM00382">
    <property type="entry name" value="AAA"/>
    <property type="match status" value="1"/>
</dbReference>
<dbReference type="InterPro" id="IPR050153">
    <property type="entry name" value="Metal_Ion_Import_ABC"/>
</dbReference>
<feature type="domain" description="ABC transporter" evidence="5">
    <location>
        <begin position="4"/>
        <end position="238"/>
    </location>
</feature>
<dbReference type="RefSeq" id="WP_132620843.1">
    <property type="nucleotide sequence ID" value="NZ_SMKV01000006.1"/>
</dbReference>
<dbReference type="PANTHER" id="PTHR42734">
    <property type="entry name" value="METAL TRANSPORT SYSTEM ATP-BINDING PROTEIN TM_0124-RELATED"/>
    <property type="match status" value="1"/>
</dbReference>
<dbReference type="InterPro" id="IPR027417">
    <property type="entry name" value="P-loop_NTPase"/>
</dbReference>
<keyword evidence="4 6" id="KW-0067">ATP-binding</keyword>
<evidence type="ECO:0000256" key="2">
    <source>
        <dbReference type="ARBA" id="ARBA00022448"/>
    </source>
</evidence>
<dbReference type="GO" id="GO:0005524">
    <property type="term" value="F:ATP binding"/>
    <property type="evidence" value="ECO:0007669"/>
    <property type="project" value="UniProtKB-KW"/>
</dbReference>
<evidence type="ECO:0000256" key="3">
    <source>
        <dbReference type="ARBA" id="ARBA00022741"/>
    </source>
</evidence>
<dbReference type="GO" id="GO:0016887">
    <property type="term" value="F:ATP hydrolysis activity"/>
    <property type="evidence" value="ECO:0007669"/>
    <property type="project" value="InterPro"/>
</dbReference>
<comment type="caution">
    <text evidence="6">The sequence shown here is derived from an EMBL/GenBank/DDBJ whole genome shotgun (WGS) entry which is preliminary data.</text>
</comment>
<dbReference type="EMBL" id="SMKV01000006">
    <property type="protein sequence ID" value="TDC94819.1"/>
    <property type="molecule type" value="Genomic_DNA"/>
</dbReference>
<sequence>MTAISAHHVTVRYGDVLALDDVSVDIREGRVCGLLGMNGSGKSTFFKSLMGLVKPDAGNIRIMDRDRRQARREGLLAYVPQSEAVDWAFPVTVADVVLMGRYGHLGLTRRPRRADKAAMRAALTRVGLTDLAAWPIGELSGGQRKRAFVARGIAQDARLLFLDEPFAGVDKKSEATISDLLRELRDEGRTVVISTHDLASVPELCDEAVLLQQRVIAHGAIDEVLAPEVLARTFGVEAR</sequence>
<proteinExistence type="inferred from homology"/>
<evidence type="ECO:0000259" key="5">
    <source>
        <dbReference type="PROSITE" id="PS50893"/>
    </source>
</evidence>
<dbReference type="PROSITE" id="PS50893">
    <property type="entry name" value="ABC_TRANSPORTER_2"/>
    <property type="match status" value="1"/>
</dbReference>
<dbReference type="OrthoDB" id="3426016at2"/>
<dbReference type="InterPro" id="IPR017871">
    <property type="entry name" value="ABC_transporter-like_CS"/>
</dbReference>
<dbReference type="FunFam" id="3.40.50.300:FF:000134">
    <property type="entry name" value="Iron-enterobactin ABC transporter ATP-binding protein"/>
    <property type="match status" value="1"/>
</dbReference>
<dbReference type="Proteomes" id="UP000294744">
    <property type="component" value="Unassembled WGS sequence"/>
</dbReference>
<dbReference type="Gene3D" id="3.40.50.300">
    <property type="entry name" value="P-loop containing nucleotide triphosphate hydrolases"/>
    <property type="match status" value="1"/>
</dbReference>
<protein>
    <submittedName>
        <fullName evidence="6">Metal ABC transporter ATP-binding protein</fullName>
    </submittedName>
</protein>
<reference evidence="6 7" key="1">
    <citation type="submission" date="2019-03" db="EMBL/GenBank/DDBJ databases">
        <title>Draft genome sequences of novel Actinobacteria.</title>
        <authorList>
            <person name="Sahin N."/>
            <person name="Ay H."/>
            <person name="Saygin H."/>
        </authorList>
    </citation>
    <scope>NUCLEOTIDE SEQUENCE [LARGE SCALE GENOMIC DNA]</scope>
    <source>
        <strain evidence="6 7">16K404</strain>
    </source>
</reference>
<dbReference type="PANTHER" id="PTHR42734:SF5">
    <property type="entry name" value="IRON TRANSPORT SYSTEM ATP-BINDING PROTEIN HI_0361-RELATED"/>
    <property type="match status" value="1"/>
</dbReference>
<accession>A0A4R4V638</accession>
<keyword evidence="3" id="KW-0547">Nucleotide-binding</keyword>
<evidence type="ECO:0000256" key="4">
    <source>
        <dbReference type="ARBA" id="ARBA00022840"/>
    </source>
</evidence>
<dbReference type="InterPro" id="IPR003439">
    <property type="entry name" value="ABC_transporter-like_ATP-bd"/>
</dbReference>
<organism evidence="6 7">
    <name type="scientific">Saccharopolyspora aridisoli</name>
    <dbReference type="NCBI Taxonomy" id="2530385"/>
    <lineage>
        <taxon>Bacteria</taxon>
        <taxon>Bacillati</taxon>
        <taxon>Actinomycetota</taxon>
        <taxon>Actinomycetes</taxon>
        <taxon>Pseudonocardiales</taxon>
        <taxon>Pseudonocardiaceae</taxon>
        <taxon>Saccharopolyspora</taxon>
    </lineage>
</organism>